<proteinExistence type="predicted"/>
<dbReference type="AlphaFoldDB" id="A0A837DBB9"/>
<keyword evidence="2" id="KW-0472">Membrane</keyword>
<evidence type="ECO:0000256" key="2">
    <source>
        <dbReference type="SAM" id="Phobius"/>
    </source>
</evidence>
<evidence type="ECO:0000256" key="1">
    <source>
        <dbReference type="SAM" id="MobiDB-lite"/>
    </source>
</evidence>
<dbReference type="Proteomes" id="UP000030848">
    <property type="component" value="Unassembled WGS sequence"/>
</dbReference>
<sequence length="265" mass="28093">MEDLDALRATAPNAAALLSGAKPTTAPSPADERPTELIRYPDLPPPSSEENRSDTGEEGPRRPALTWVAISGAVLVALGAVIGGAWWLGQDSSDPAPVSTTPSGEVTPTDSEVALADKLPTLPGEQSPNNSTMSVDRGAELGLYPEQTANFFTEHGVTEVIVRGSLDGSTGYLLLVLRTGEPAQAQHVAEHLYQVTLPEKSTESEGPPRIASGFFEQKWVHGAWYASNEYAVALVVTEPSNGEPGTLSEKLQRIVEPLQEVLPAH</sequence>
<reference evidence="3 4" key="1">
    <citation type="submission" date="2014-10" db="EMBL/GenBank/DDBJ databases">
        <title>Genome sequence of Micropolyspora internatus JCM3315.</title>
        <authorList>
            <person name="Shin S.-K."/>
            <person name="Yi H."/>
        </authorList>
    </citation>
    <scope>NUCLEOTIDE SEQUENCE [LARGE SCALE GENOMIC DNA]</scope>
    <source>
        <strain evidence="3 4">JCM 3315</strain>
    </source>
</reference>
<name>A0A837DBB9_9PSEU</name>
<gene>
    <name evidence="3" type="ORF">MINT15_16820</name>
</gene>
<feature type="compositionally biased region" description="Basic and acidic residues" evidence="1">
    <location>
        <begin position="49"/>
        <end position="61"/>
    </location>
</feature>
<evidence type="ECO:0000313" key="3">
    <source>
        <dbReference type="EMBL" id="KHF44800.1"/>
    </source>
</evidence>
<dbReference type="EMBL" id="JRZE01000003">
    <property type="protein sequence ID" value="KHF44800.1"/>
    <property type="molecule type" value="Genomic_DNA"/>
</dbReference>
<protein>
    <submittedName>
        <fullName evidence="3">Uncharacterized protein</fullName>
    </submittedName>
</protein>
<evidence type="ECO:0000313" key="4">
    <source>
        <dbReference type="Proteomes" id="UP000030848"/>
    </source>
</evidence>
<feature type="transmembrane region" description="Helical" evidence="2">
    <location>
        <begin position="64"/>
        <end position="88"/>
    </location>
</feature>
<feature type="region of interest" description="Disordered" evidence="1">
    <location>
        <begin position="1"/>
        <end position="61"/>
    </location>
</feature>
<organism evidence="3 4">
    <name type="scientific">Saccharomonospora viridis</name>
    <dbReference type="NCBI Taxonomy" id="1852"/>
    <lineage>
        <taxon>Bacteria</taxon>
        <taxon>Bacillati</taxon>
        <taxon>Actinomycetota</taxon>
        <taxon>Actinomycetes</taxon>
        <taxon>Pseudonocardiales</taxon>
        <taxon>Pseudonocardiaceae</taxon>
        <taxon>Saccharomonospora</taxon>
    </lineage>
</organism>
<keyword evidence="2" id="KW-1133">Transmembrane helix</keyword>
<dbReference type="RefSeq" id="WP_143090649.1">
    <property type="nucleotide sequence ID" value="NZ_CALJZO010000012.1"/>
</dbReference>
<keyword evidence="2" id="KW-0812">Transmembrane</keyword>
<feature type="compositionally biased region" description="Low complexity" evidence="1">
    <location>
        <begin position="7"/>
        <end position="21"/>
    </location>
</feature>
<dbReference type="OrthoDB" id="3610689at2"/>
<accession>A0A837DBB9</accession>
<comment type="caution">
    <text evidence="3">The sequence shown here is derived from an EMBL/GenBank/DDBJ whole genome shotgun (WGS) entry which is preliminary data.</text>
</comment>